<evidence type="ECO:0000256" key="1">
    <source>
        <dbReference type="ARBA" id="ARBA00000085"/>
    </source>
</evidence>
<dbReference type="InterPro" id="IPR036097">
    <property type="entry name" value="HisK_dim/P_sf"/>
</dbReference>
<dbReference type="Proteomes" id="UP000293483">
    <property type="component" value="Unassembled WGS sequence"/>
</dbReference>
<dbReference type="Pfam" id="PF02518">
    <property type="entry name" value="HATPase_c"/>
    <property type="match status" value="1"/>
</dbReference>
<accession>A0A4Q7AV83</accession>
<dbReference type="AlphaFoldDB" id="A0A4Q7AV83"/>
<dbReference type="EC" id="2.7.13.3" evidence="2"/>
<organism evidence="7 8">
    <name type="scientific">Acinetobacter bouvetii</name>
    <dbReference type="NCBI Taxonomy" id="202951"/>
    <lineage>
        <taxon>Bacteria</taxon>
        <taxon>Pseudomonadati</taxon>
        <taxon>Pseudomonadota</taxon>
        <taxon>Gammaproteobacteria</taxon>
        <taxon>Moraxellales</taxon>
        <taxon>Moraxellaceae</taxon>
        <taxon>Acinetobacter</taxon>
    </lineage>
</organism>
<evidence type="ECO:0000256" key="5">
    <source>
        <dbReference type="ARBA" id="ARBA00022777"/>
    </source>
</evidence>
<dbReference type="InterPro" id="IPR003594">
    <property type="entry name" value="HATPase_dom"/>
</dbReference>
<dbReference type="SUPFAM" id="SSF55874">
    <property type="entry name" value="ATPase domain of HSP90 chaperone/DNA topoisomerase II/histidine kinase"/>
    <property type="match status" value="1"/>
</dbReference>
<dbReference type="PROSITE" id="PS50109">
    <property type="entry name" value="HIS_KIN"/>
    <property type="match status" value="1"/>
</dbReference>
<dbReference type="Gene3D" id="1.10.287.130">
    <property type="match status" value="1"/>
</dbReference>
<protein>
    <recommendedName>
        <fullName evidence="2">histidine kinase</fullName>
        <ecNumber evidence="2">2.7.13.3</ecNumber>
    </recommendedName>
</protein>
<dbReference type="GO" id="GO:0000155">
    <property type="term" value="F:phosphorelay sensor kinase activity"/>
    <property type="evidence" value="ECO:0007669"/>
    <property type="project" value="InterPro"/>
</dbReference>
<dbReference type="SUPFAM" id="SSF47384">
    <property type="entry name" value="Homodimeric domain of signal transducing histidine kinase"/>
    <property type="match status" value="1"/>
</dbReference>
<dbReference type="RefSeq" id="WP_130146245.1">
    <property type="nucleotide sequence ID" value="NZ_SGSU01000011.1"/>
</dbReference>
<evidence type="ECO:0000259" key="6">
    <source>
        <dbReference type="PROSITE" id="PS50109"/>
    </source>
</evidence>
<dbReference type="InterPro" id="IPR004358">
    <property type="entry name" value="Sig_transdc_His_kin-like_C"/>
</dbReference>
<gene>
    <name evidence="7" type="ORF">EXE25_10830</name>
</gene>
<evidence type="ECO:0000313" key="8">
    <source>
        <dbReference type="Proteomes" id="UP000293483"/>
    </source>
</evidence>
<dbReference type="InterPro" id="IPR036890">
    <property type="entry name" value="HATPase_C_sf"/>
</dbReference>
<dbReference type="InterPro" id="IPR005467">
    <property type="entry name" value="His_kinase_dom"/>
</dbReference>
<dbReference type="SMART" id="SM00388">
    <property type="entry name" value="HisKA"/>
    <property type="match status" value="1"/>
</dbReference>
<dbReference type="Gene3D" id="3.30.565.10">
    <property type="entry name" value="Histidine kinase-like ATPase, C-terminal domain"/>
    <property type="match status" value="1"/>
</dbReference>
<reference evidence="7 8" key="1">
    <citation type="submission" date="2019-02" db="EMBL/GenBank/DDBJ databases">
        <title>The Batch Genome Submission of Acinetobacter spp. strains.</title>
        <authorList>
            <person name="Qin J."/>
            <person name="Hu Y."/>
            <person name="Ye H."/>
            <person name="Wei L."/>
            <person name="Feng Y."/>
            <person name="Zong Z."/>
        </authorList>
    </citation>
    <scope>NUCLEOTIDE SEQUENCE [LARGE SCALE GENOMIC DNA]</scope>
    <source>
        <strain evidence="7 8">WCHABo060081</strain>
    </source>
</reference>
<comment type="caution">
    <text evidence="7">The sequence shown here is derived from an EMBL/GenBank/DDBJ whole genome shotgun (WGS) entry which is preliminary data.</text>
</comment>
<keyword evidence="4" id="KW-0808">Transferase</keyword>
<dbReference type="PANTHER" id="PTHR43047:SF72">
    <property type="entry name" value="OSMOSENSING HISTIDINE PROTEIN KINASE SLN1"/>
    <property type="match status" value="1"/>
</dbReference>
<dbReference type="PRINTS" id="PR00344">
    <property type="entry name" value="BCTRLSENSOR"/>
</dbReference>
<dbReference type="STRING" id="202951.GCA_001485025_02400"/>
<comment type="catalytic activity">
    <reaction evidence="1">
        <text>ATP + protein L-histidine = ADP + protein N-phospho-L-histidine.</text>
        <dbReference type="EC" id="2.7.13.3"/>
    </reaction>
</comment>
<evidence type="ECO:0000256" key="3">
    <source>
        <dbReference type="ARBA" id="ARBA00022553"/>
    </source>
</evidence>
<dbReference type="InterPro" id="IPR003661">
    <property type="entry name" value="HisK_dim/P_dom"/>
</dbReference>
<keyword evidence="5 7" id="KW-0418">Kinase</keyword>
<dbReference type="CDD" id="cd00082">
    <property type="entry name" value="HisKA"/>
    <property type="match status" value="1"/>
</dbReference>
<dbReference type="SMART" id="SM00387">
    <property type="entry name" value="HATPase_c"/>
    <property type="match status" value="1"/>
</dbReference>
<dbReference type="EMBL" id="SGSU01000011">
    <property type="protein sequence ID" value="RZG66347.1"/>
    <property type="molecule type" value="Genomic_DNA"/>
</dbReference>
<sequence>MAIQLLEIGTQTEQLAACRLALLMGVFTKDNRVAEFLKFSRSMLQADHAVLVFQNEPYIWFSSADGCKPFLASGQAQLEPYFEGADCIDDSHPNYSNFSQHIQRLGAGHTRLLAFNLTDDELPIGQVLLFDEQSSAFDEKQKNVVQEFVFSLIGSIKLRVENTELKELYEQQSALNFSKTKFFQIIAHDLRAPFHGLLGFSEVLAQERETLDESSIQNIADYLFDTAQSTYNLLESLLNWAMAEGGRLVYHPINFELSHAVKIVCDVLNSLAVKKNIQLLNDVPEGLKIYADINMVTSVIQNLVSNALKFTNTDGTGKVTLRACMASKGVCLSIQDTGLGMTQPQIEQLFDPKITVSVKGTAGEKGTGLGLILCKRFVEMNHGEIAVESKEGAGTLFKVTFPLALSHHHALEISSQHGDKPEETA</sequence>
<dbReference type="GO" id="GO:0009927">
    <property type="term" value="F:histidine phosphotransfer kinase activity"/>
    <property type="evidence" value="ECO:0007669"/>
    <property type="project" value="TreeGrafter"/>
</dbReference>
<dbReference type="Pfam" id="PF00512">
    <property type="entry name" value="HisKA"/>
    <property type="match status" value="1"/>
</dbReference>
<proteinExistence type="predicted"/>
<evidence type="ECO:0000313" key="7">
    <source>
        <dbReference type="EMBL" id="RZG66347.1"/>
    </source>
</evidence>
<name>A0A4Q7AV83_9GAMM</name>
<keyword evidence="3" id="KW-0597">Phosphoprotein</keyword>
<evidence type="ECO:0000256" key="4">
    <source>
        <dbReference type="ARBA" id="ARBA00022679"/>
    </source>
</evidence>
<feature type="domain" description="Histidine kinase" evidence="6">
    <location>
        <begin position="185"/>
        <end position="405"/>
    </location>
</feature>
<dbReference type="GO" id="GO:0005886">
    <property type="term" value="C:plasma membrane"/>
    <property type="evidence" value="ECO:0007669"/>
    <property type="project" value="TreeGrafter"/>
</dbReference>
<evidence type="ECO:0000256" key="2">
    <source>
        <dbReference type="ARBA" id="ARBA00012438"/>
    </source>
</evidence>
<dbReference type="PANTHER" id="PTHR43047">
    <property type="entry name" value="TWO-COMPONENT HISTIDINE PROTEIN KINASE"/>
    <property type="match status" value="1"/>
</dbReference>